<name>A0A392RC39_9FABA</name>
<accession>A0A392RC39</accession>
<feature type="non-terminal residue" evidence="1">
    <location>
        <position position="1"/>
    </location>
</feature>
<keyword evidence="2" id="KW-1185">Reference proteome</keyword>
<protein>
    <submittedName>
        <fullName evidence="1">Uncharacterized protein</fullName>
    </submittedName>
</protein>
<proteinExistence type="predicted"/>
<dbReference type="AlphaFoldDB" id="A0A392RC39"/>
<dbReference type="Proteomes" id="UP000265520">
    <property type="component" value="Unassembled WGS sequence"/>
</dbReference>
<comment type="caution">
    <text evidence="1">The sequence shown here is derived from an EMBL/GenBank/DDBJ whole genome shotgun (WGS) entry which is preliminary data.</text>
</comment>
<evidence type="ECO:0000313" key="2">
    <source>
        <dbReference type="Proteomes" id="UP000265520"/>
    </source>
</evidence>
<evidence type="ECO:0000313" key="1">
    <source>
        <dbReference type="EMBL" id="MCI34193.1"/>
    </source>
</evidence>
<organism evidence="1 2">
    <name type="scientific">Trifolium medium</name>
    <dbReference type="NCBI Taxonomy" id="97028"/>
    <lineage>
        <taxon>Eukaryota</taxon>
        <taxon>Viridiplantae</taxon>
        <taxon>Streptophyta</taxon>
        <taxon>Embryophyta</taxon>
        <taxon>Tracheophyta</taxon>
        <taxon>Spermatophyta</taxon>
        <taxon>Magnoliopsida</taxon>
        <taxon>eudicotyledons</taxon>
        <taxon>Gunneridae</taxon>
        <taxon>Pentapetalae</taxon>
        <taxon>rosids</taxon>
        <taxon>fabids</taxon>
        <taxon>Fabales</taxon>
        <taxon>Fabaceae</taxon>
        <taxon>Papilionoideae</taxon>
        <taxon>50 kb inversion clade</taxon>
        <taxon>NPAAA clade</taxon>
        <taxon>Hologalegina</taxon>
        <taxon>IRL clade</taxon>
        <taxon>Trifolieae</taxon>
        <taxon>Trifolium</taxon>
    </lineage>
</organism>
<sequence>AGESSGVPKAKKKVPWTTEQTEVVKDALLKDPNVTVATLMQLPLMEGRPKILM</sequence>
<dbReference type="EMBL" id="LXQA010211459">
    <property type="protein sequence ID" value="MCI34193.1"/>
    <property type="molecule type" value="Genomic_DNA"/>
</dbReference>
<reference evidence="1 2" key="1">
    <citation type="journal article" date="2018" name="Front. Plant Sci.">
        <title>Red Clover (Trifolium pratense) and Zigzag Clover (T. medium) - A Picture of Genomic Similarities and Differences.</title>
        <authorList>
            <person name="Dluhosova J."/>
            <person name="Istvanek J."/>
            <person name="Nedelnik J."/>
            <person name="Repkova J."/>
        </authorList>
    </citation>
    <scope>NUCLEOTIDE SEQUENCE [LARGE SCALE GENOMIC DNA]</scope>
    <source>
        <strain evidence="2">cv. 10/8</strain>
        <tissue evidence="1">Leaf</tissue>
    </source>
</reference>